<sequence length="233" mass="22391">MSRLLLLLAALLACAALSGATNQDGLLKSSNTRFGRKLKQTDAVCCLFGKNNNPPACSQQNVNSPDARNTSQTGLVNVNGVYVNLGCIQVVADVQACVTIGSVLGSGDCVRPAVQLTPQAQALVDQATQAVKQVAADNNIPLLSTDALAPATGAVTGATQPGTTGAAAQQGPAGGAAAATQPVTNAAGGAAQQVGGTVGGIVGGVTGGNPGGGGGPVGGVTGPVTGAVSGLVR</sequence>
<feature type="region of interest" description="Disordered" evidence="1">
    <location>
        <begin position="207"/>
        <end position="233"/>
    </location>
</feature>
<evidence type="ECO:0000313" key="4">
    <source>
        <dbReference type="Proteomes" id="UP001205105"/>
    </source>
</evidence>
<dbReference type="Proteomes" id="UP001205105">
    <property type="component" value="Unassembled WGS sequence"/>
</dbReference>
<feature type="region of interest" description="Disordered" evidence="1">
    <location>
        <begin position="154"/>
        <end position="179"/>
    </location>
</feature>
<reference evidence="3" key="1">
    <citation type="submission" date="2020-11" db="EMBL/GenBank/DDBJ databases">
        <title>Chlorella ohadii genome sequencing and assembly.</title>
        <authorList>
            <person name="Murik O."/>
            <person name="Treves H."/>
            <person name="Kedem I."/>
            <person name="Shotland Y."/>
            <person name="Kaplan A."/>
        </authorList>
    </citation>
    <scope>NUCLEOTIDE SEQUENCE</scope>
    <source>
        <strain evidence="3">1</strain>
    </source>
</reference>
<dbReference type="EMBL" id="JADXDR010000037">
    <property type="protein sequence ID" value="KAI7843606.1"/>
    <property type="molecule type" value="Genomic_DNA"/>
</dbReference>
<feature type="compositionally biased region" description="Low complexity" evidence="1">
    <location>
        <begin position="222"/>
        <end position="233"/>
    </location>
</feature>
<evidence type="ECO:0000256" key="1">
    <source>
        <dbReference type="SAM" id="MobiDB-lite"/>
    </source>
</evidence>
<proteinExistence type="predicted"/>
<comment type="caution">
    <text evidence="3">The sequence shown here is derived from an EMBL/GenBank/DDBJ whole genome shotgun (WGS) entry which is preliminary data.</text>
</comment>
<name>A0AAD5H4K0_9CHLO</name>
<evidence type="ECO:0000256" key="2">
    <source>
        <dbReference type="SAM" id="SignalP"/>
    </source>
</evidence>
<feature type="signal peptide" evidence="2">
    <location>
        <begin position="1"/>
        <end position="20"/>
    </location>
</feature>
<feature type="compositionally biased region" description="Gly residues" evidence="1">
    <location>
        <begin position="207"/>
        <end position="221"/>
    </location>
</feature>
<dbReference type="AlphaFoldDB" id="A0AAD5H4K0"/>
<accession>A0AAD5H4K0</accession>
<keyword evidence="2" id="KW-0732">Signal</keyword>
<gene>
    <name evidence="3" type="ORF">COHA_002847</name>
</gene>
<keyword evidence="4" id="KW-1185">Reference proteome</keyword>
<organism evidence="3 4">
    <name type="scientific">Chlorella ohadii</name>
    <dbReference type="NCBI Taxonomy" id="2649997"/>
    <lineage>
        <taxon>Eukaryota</taxon>
        <taxon>Viridiplantae</taxon>
        <taxon>Chlorophyta</taxon>
        <taxon>core chlorophytes</taxon>
        <taxon>Trebouxiophyceae</taxon>
        <taxon>Chlorellales</taxon>
        <taxon>Chlorellaceae</taxon>
        <taxon>Chlorella clade</taxon>
        <taxon>Chlorella</taxon>
    </lineage>
</organism>
<evidence type="ECO:0000313" key="3">
    <source>
        <dbReference type="EMBL" id="KAI7843606.1"/>
    </source>
</evidence>
<protein>
    <submittedName>
        <fullName evidence="3">Uncharacterized protein</fullName>
    </submittedName>
</protein>
<feature type="chain" id="PRO_5042025852" evidence="2">
    <location>
        <begin position="21"/>
        <end position="233"/>
    </location>
</feature>